<keyword evidence="1" id="KW-0472">Membrane</keyword>
<evidence type="ECO:0000313" key="2">
    <source>
        <dbReference type="EMBL" id="WOJ92717.1"/>
    </source>
</evidence>
<organism evidence="2 3">
    <name type="scientific">Congregibacter variabilis</name>
    <dbReference type="NCBI Taxonomy" id="3081200"/>
    <lineage>
        <taxon>Bacteria</taxon>
        <taxon>Pseudomonadati</taxon>
        <taxon>Pseudomonadota</taxon>
        <taxon>Gammaproteobacteria</taxon>
        <taxon>Cellvibrionales</taxon>
        <taxon>Halieaceae</taxon>
        <taxon>Congregibacter</taxon>
    </lineage>
</organism>
<reference evidence="2 3" key="1">
    <citation type="submission" date="2023-10" db="EMBL/GenBank/DDBJ databases">
        <title>Two novel species belonging to the OM43/NOR5 clade.</title>
        <authorList>
            <person name="Park M."/>
        </authorList>
    </citation>
    <scope>NUCLEOTIDE SEQUENCE [LARGE SCALE GENOMIC DNA]</scope>
    <source>
        <strain evidence="2 3">IMCC43200</strain>
    </source>
</reference>
<accession>A0ABZ0I0Y6</accession>
<feature type="transmembrane region" description="Helical" evidence="1">
    <location>
        <begin position="80"/>
        <end position="100"/>
    </location>
</feature>
<evidence type="ECO:0000256" key="1">
    <source>
        <dbReference type="SAM" id="Phobius"/>
    </source>
</evidence>
<feature type="transmembrane region" description="Helical" evidence="1">
    <location>
        <begin position="106"/>
        <end position="124"/>
    </location>
</feature>
<name>A0ABZ0I0Y6_9GAMM</name>
<evidence type="ECO:0008006" key="4">
    <source>
        <dbReference type="Google" id="ProtNLM"/>
    </source>
</evidence>
<dbReference type="EMBL" id="CP136864">
    <property type="protein sequence ID" value="WOJ92717.1"/>
    <property type="molecule type" value="Genomic_DNA"/>
</dbReference>
<keyword evidence="1" id="KW-0812">Transmembrane</keyword>
<dbReference type="RefSeq" id="WP_407347316.1">
    <property type="nucleotide sequence ID" value="NZ_CP136864.1"/>
</dbReference>
<gene>
    <name evidence="2" type="ORF">R0135_13105</name>
</gene>
<feature type="transmembrane region" description="Helical" evidence="1">
    <location>
        <begin position="12"/>
        <end position="30"/>
    </location>
</feature>
<sequence length="135" mass="15211">MSTTSTPRHLELSLLLLRATIFLVMFVWTLDKFVNPAHSGRVFEHFYGIGGLSPTVFMVMGVLQLILVVAFVLGIGKRVTYGLVMLLHAGSTLSSWAQYLDPFNNLLFFAAWPMFAACIALYLMRDHDRLWSLGK</sequence>
<feature type="transmembrane region" description="Helical" evidence="1">
    <location>
        <begin position="50"/>
        <end position="73"/>
    </location>
</feature>
<protein>
    <recommendedName>
        <fullName evidence="4">DoxX protein</fullName>
    </recommendedName>
</protein>
<dbReference type="Proteomes" id="UP001626537">
    <property type="component" value="Chromosome"/>
</dbReference>
<keyword evidence="3" id="KW-1185">Reference proteome</keyword>
<evidence type="ECO:0000313" key="3">
    <source>
        <dbReference type="Proteomes" id="UP001626537"/>
    </source>
</evidence>
<proteinExistence type="predicted"/>
<keyword evidence="1" id="KW-1133">Transmembrane helix</keyword>